<dbReference type="Pfam" id="PF00078">
    <property type="entry name" value="RVT_1"/>
    <property type="match status" value="1"/>
</dbReference>
<dbReference type="EMBL" id="BMAU01021282">
    <property type="protein sequence ID" value="GFY08517.1"/>
    <property type="molecule type" value="Genomic_DNA"/>
</dbReference>
<name>A0A8X6SFZ4_TRICX</name>
<evidence type="ECO:0000313" key="5">
    <source>
        <dbReference type="Proteomes" id="UP000887159"/>
    </source>
</evidence>
<dbReference type="PANTHER" id="PTHR47331">
    <property type="entry name" value="PHD-TYPE DOMAIN-CONTAINING PROTEIN"/>
    <property type="match status" value="1"/>
</dbReference>
<dbReference type="PANTHER" id="PTHR47331:SF5">
    <property type="entry name" value="RIBONUCLEASE H"/>
    <property type="match status" value="1"/>
</dbReference>
<dbReference type="InterPro" id="IPR040676">
    <property type="entry name" value="DUF5641"/>
</dbReference>
<gene>
    <name evidence="4" type="primary">AVEN_63982_1</name>
    <name evidence="4" type="ORF">TNCV_809501</name>
</gene>
<dbReference type="Pfam" id="PF17921">
    <property type="entry name" value="Integrase_H2C2"/>
    <property type="match status" value="1"/>
</dbReference>
<proteinExistence type="predicted"/>
<dbReference type="Proteomes" id="UP000887159">
    <property type="component" value="Unassembled WGS sequence"/>
</dbReference>
<comment type="caution">
    <text evidence="4">The sequence shown here is derived from an EMBL/GenBank/DDBJ whole genome shotgun (WGS) entry which is preliminary data.</text>
</comment>
<organism evidence="4 5">
    <name type="scientific">Trichonephila clavipes</name>
    <name type="common">Golden silk orbweaver</name>
    <name type="synonym">Nephila clavipes</name>
    <dbReference type="NCBI Taxonomy" id="2585209"/>
    <lineage>
        <taxon>Eukaryota</taxon>
        <taxon>Metazoa</taxon>
        <taxon>Ecdysozoa</taxon>
        <taxon>Arthropoda</taxon>
        <taxon>Chelicerata</taxon>
        <taxon>Arachnida</taxon>
        <taxon>Araneae</taxon>
        <taxon>Araneomorphae</taxon>
        <taxon>Entelegynae</taxon>
        <taxon>Araneoidea</taxon>
        <taxon>Nephilidae</taxon>
        <taxon>Trichonephila</taxon>
    </lineage>
</organism>
<feature type="domain" description="Integrase zinc-binding" evidence="2">
    <location>
        <begin position="432"/>
        <end position="467"/>
    </location>
</feature>
<feature type="domain" description="Reverse transcriptase" evidence="1">
    <location>
        <begin position="68"/>
        <end position="188"/>
    </location>
</feature>
<evidence type="ECO:0000259" key="2">
    <source>
        <dbReference type="Pfam" id="PF17921"/>
    </source>
</evidence>
<dbReference type="InterPro" id="IPR043502">
    <property type="entry name" value="DNA/RNA_pol_sf"/>
</dbReference>
<accession>A0A8X6SFZ4</accession>
<dbReference type="Gene3D" id="3.10.10.10">
    <property type="entry name" value="HIV Type 1 Reverse Transcriptase, subunit A, domain 1"/>
    <property type="match status" value="1"/>
</dbReference>
<protein>
    <recommendedName>
        <fullName evidence="6">Reverse transcriptase domain-containing protein</fullName>
    </recommendedName>
</protein>
<evidence type="ECO:0008006" key="6">
    <source>
        <dbReference type="Google" id="ProtNLM"/>
    </source>
</evidence>
<dbReference type="AlphaFoldDB" id="A0A8X6SFZ4"/>
<reference evidence="4" key="1">
    <citation type="submission" date="2020-08" db="EMBL/GenBank/DDBJ databases">
        <title>Multicomponent nature underlies the extraordinary mechanical properties of spider dragline silk.</title>
        <authorList>
            <person name="Kono N."/>
            <person name="Nakamura H."/>
            <person name="Mori M."/>
            <person name="Yoshida Y."/>
            <person name="Ohtoshi R."/>
            <person name="Malay A.D."/>
            <person name="Moran D.A.P."/>
            <person name="Tomita M."/>
            <person name="Numata K."/>
            <person name="Arakawa K."/>
        </authorList>
    </citation>
    <scope>NUCLEOTIDE SEQUENCE</scope>
</reference>
<dbReference type="Pfam" id="PF18701">
    <property type="entry name" value="DUF5641"/>
    <property type="match status" value="1"/>
</dbReference>
<dbReference type="InterPro" id="IPR000477">
    <property type="entry name" value="RT_dom"/>
</dbReference>
<dbReference type="InterPro" id="IPR043128">
    <property type="entry name" value="Rev_trsase/Diguanyl_cyclase"/>
</dbReference>
<dbReference type="InterPro" id="IPR008042">
    <property type="entry name" value="Retrotrans_Pao"/>
</dbReference>
<keyword evidence="5" id="KW-1185">Reference proteome</keyword>
<dbReference type="Pfam" id="PF05380">
    <property type="entry name" value="Peptidase_A17"/>
    <property type="match status" value="1"/>
</dbReference>
<sequence length="709" mass="82337">MKEQLQDNRTVALKRFRGLQSKFLNDPFLFNEYRAVLEEHKSENIIESVTNELKEDKTIFYLPHTAVIREDKTTIKFRENRVAFTADIKQAFLQIQLDEEDRDVTRFLWNENPDGPEELIQSYRMTRVLFGVSSSPFLLAATIKHHLKRYVEKFPETCEMLNNSLYVDDLVSGRENVEQAFETSLESVDIFKGASMILRKWQTNSPELRDRWKEIGMDIGQSVESKTQTLAPFKILGVAWNPDQDTFYFDTGGIIKFLKKRTNTKRCLLQAAGRIFDPVGFLSPFIIRLKILIQELWCLGLDWDEFFPKNLESSWNEWCEEVPELNTFSIPRYYLGYALQNEIDNIQIHCFSDSSKKAYARLSYKISKTINYITSRFFWTDSSITYFWIKGSAARFKPFVKNRIQEIQKYTDPIEWRHCPGKDNPADLLSRGTQTTLFLIRQYYWIPSGQNRVRRVINRCLTCFKTRIRTVNQMMGDLPSDRVVPSRPFEKVGLDFAGPATHFEVVSDLTTDSFLASLRRFVARRSKPATIWKLTNFVAQIEAVLNPRPLCPLSVDPADLQPLTPGHFLVGAPLLGIPEPRELLTNISLSSRWSLIQSLKNRFWKRWSKKYLGELQAQKKWRLPLSNLKLGQLVMLKEPSKIPMEWTLGRIEGIHPGSDGLVSHPHQNVQRRLHSNCCKCLPTSIRRCWTTVQRGAGCSRLSTPELTFC</sequence>
<dbReference type="SUPFAM" id="SSF56672">
    <property type="entry name" value="DNA/RNA polymerases"/>
    <property type="match status" value="1"/>
</dbReference>
<evidence type="ECO:0000259" key="1">
    <source>
        <dbReference type="Pfam" id="PF00078"/>
    </source>
</evidence>
<dbReference type="GO" id="GO:0071897">
    <property type="term" value="P:DNA biosynthetic process"/>
    <property type="evidence" value="ECO:0007669"/>
    <property type="project" value="UniProtKB-ARBA"/>
</dbReference>
<dbReference type="Gene3D" id="3.30.70.270">
    <property type="match status" value="1"/>
</dbReference>
<dbReference type="InterPro" id="IPR041588">
    <property type="entry name" value="Integrase_H2C2"/>
</dbReference>
<evidence type="ECO:0000259" key="3">
    <source>
        <dbReference type="Pfam" id="PF18701"/>
    </source>
</evidence>
<feature type="domain" description="DUF5641" evidence="3">
    <location>
        <begin position="591"/>
        <end position="663"/>
    </location>
</feature>
<evidence type="ECO:0000313" key="4">
    <source>
        <dbReference type="EMBL" id="GFY08517.1"/>
    </source>
</evidence>